<dbReference type="InterPro" id="IPR015168">
    <property type="entry name" value="SsuA/THI5"/>
</dbReference>
<accession>A0ABV4UNU5</accession>
<dbReference type="PROSITE" id="PS51257">
    <property type="entry name" value="PROKAR_LIPOPROTEIN"/>
    <property type="match status" value="1"/>
</dbReference>
<evidence type="ECO:0000256" key="2">
    <source>
        <dbReference type="ARBA" id="ARBA00010742"/>
    </source>
</evidence>
<dbReference type="PANTHER" id="PTHR30024">
    <property type="entry name" value="ALIPHATIC SULFONATES-BINDING PROTEIN-RELATED"/>
    <property type="match status" value="1"/>
</dbReference>
<evidence type="ECO:0000313" key="6">
    <source>
        <dbReference type="Proteomes" id="UP001575652"/>
    </source>
</evidence>
<keyword evidence="3" id="KW-0732">Signal</keyword>
<sequence length="338" mass="34951">MSSRSPLILESNRRSFLVGALVAGGGALGLSACGSGSPSGAAAESPGSGGALESVTLGLIPITDVAPVYLGIQQGYFRDAGIDLTVQMAQGGAAILPAVMTGDFLFGYSNVVSLLIAADKGLPIAVVSNGSSSTNTPGEDVTEVAALPASGISGPLDLVGKTVAVNALNNFADVTIRNSVERAGGDPDGVKFVEMPYPNMPAALERGDVDAAWTTEPFRTQILDAGGRIVASPMTDLAEDFDSAYYFTSRATLEEKPELVAGFRDALARSFTYAMEHEDEVRAIVQDYAKVTPELAETVVMSVWTPRINRDALAALGSAAAQYGVLSKEPDADALISE</sequence>
<comment type="caution">
    <text evidence="5">The sequence shown here is derived from an EMBL/GenBank/DDBJ whole genome shotgun (WGS) entry which is preliminary data.</text>
</comment>
<proteinExistence type="inferred from homology"/>
<dbReference type="InterPro" id="IPR006311">
    <property type="entry name" value="TAT_signal"/>
</dbReference>
<name>A0ABV4UNU5_9MICC</name>
<evidence type="ECO:0000256" key="1">
    <source>
        <dbReference type="ARBA" id="ARBA00004418"/>
    </source>
</evidence>
<reference evidence="5 6" key="1">
    <citation type="submission" date="2024-09" db="EMBL/GenBank/DDBJ databases">
        <authorList>
            <person name="Salinas-Garcia M.A."/>
            <person name="Prieme A."/>
        </authorList>
    </citation>
    <scope>NUCLEOTIDE SEQUENCE [LARGE SCALE GENOMIC DNA]</scope>
    <source>
        <strain evidence="5 6">DSM 21081</strain>
    </source>
</reference>
<evidence type="ECO:0000259" key="4">
    <source>
        <dbReference type="Pfam" id="PF09084"/>
    </source>
</evidence>
<dbReference type="PROSITE" id="PS51318">
    <property type="entry name" value="TAT"/>
    <property type="match status" value="1"/>
</dbReference>
<feature type="domain" description="SsuA/THI5-like" evidence="4">
    <location>
        <begin position="63"/>
        <end position="280"/>
    </location>
</feature>
<dbReference type="PANTHER" id="PTHR30024:SF47">
    <property type="entry name" value="TAURINE-BINDING PERIPLASMIC PROTEIN"/>
    <property type="match status" value="1"/>
</dbReference>
<dbReference type="Gene3D" id="3.40.190.10">
    <property type="entry name" value="Periplasmic binding protein-like II"/>
    <property type="match status" value="2"/>
</dbReference>
<dbReference type="Pfam" id="PF09084">
    <property type="entry name" value="NMT1"/>
    <property type="match status" value="1"/>
</dbReference>
<comment type="subcellular location">
    <subcellularLocation>
        <location evidence="1">Periplasm</location>
    </subcellularLocation>
</comment>
<dbReference type="RefSeq" id="WP_373972476.1">
    <property type="nucleotide sequence ID" value="NZ_JBHDLJ010000009.1"/>
</dbReference>
<comment type="similarity">
    <text evidence="2">Belongs to the bacterial solute-binding protein SsuA/TauA family.</text>
</comment>
<evidence type="ECO:0000256" key="3">
    <source>
        <dbReference type="ARBA" id="ARBA00022729"/>
    </source>
</evidence>
<dbReference type="SUPFAM" id="SSF53850">
    <property type="entry name" value="Periplasmic binding protein-like II"/>
    <property type="match status" value="1"/>
</dbReference>
<protein>
    <submittedName>
        <fullName evidence="5">ABC transporter substrate-binding protein</fullName>
    </submittedName>
</protein>
<keyword evidence="6" id="KW-1185">Reference proteome</keyword>
<dbReference type="Proteomes" id="UP001575652">
    <property type="component" value="Unassembled WGS sequence"/>
</dbReference>
<evidence type="ECO:0000313" key="5">
    <source>
        <dbReference type="EMBL" id="MFB0835302.1"/>
    </source>
</evidence>
<gene>
    <name evidence="5" type="ORF">ACETWP_11950</name>
</gene>
<organism evidence="5 6">
    <name type="scientific">Arthrobacter halodurans</name>
    <dbReference type="NCBI Taxonomy" id="516699"/>
    <lineage>
        <taxon>Bacteria</taxon>
        <taxon>Bacillati</taxon>
        <taxon>Actinomycetota</taxon>
        <taxon>Actinomycetes</taxon>
        <taxon>Micrococcales</taxon>
        <taxon>Micrococcaceae</taxon>
        <taxon>Arthrobacter</taxon>
    </lineage>
</organism>
<dbReference type="EMBL" id="JBHDLJ010000009">
    <property type="protein sequence ID" value="MFB0835302.1"/>
    <property type="molecule type" value="Genomic_DNA"/>
</dbReference>